<dbReference type="GO" id="GO:0010345">
    <property type="term" value="P:suberin biosynthetic process"/>
    <property type="evidence" value="ECO:0007669"/>
    <property type="project" value="TreeGrafter"/>
</dbReference>
<dbReference type="Pfam" id="PF07993">
    <property type="entry name" value="NAD_binding_4"/>
    <property type="match status" value="1"/>
</dbReference>
<dbReference type="InterPro" id="IPR026055">
    <property type="entry name" value="FAR"/>
</dbReference>
<accession>A0A9J6AMI3</accession>
<dbReference type="GO" id="GO:0080019">
    <property type="term" value="F:alcohol-forming very long-chain fatty acyl-CoA reductase activity"/>
    <property type="evidence" value="ECO:0007669"/>
    <property type="project" value="InterPro"/>
</dbReference>
<dbReference type="OrthoDB" id="429813at2759"/>
<reference evidence="3 4" key="1">
    <citation type="submission" date="2020-09" db="EMBL/GenBank/DDBJ databases">
        <title>De no assembly of potato wild relative species, Solanum commersonii.</title>
        <authorList>
            <person name="Cho K."/>
        </authorList>
    </citation>
    <scope>NUCLEOTIDE SEQUENCE [LARGE SCALE GENOMIC DNA]</scope>
    <source>
        <strain evidence="3">LZ3.2</strain>
        <tissue evidence="3">Leaf</tissue>
    </source>
</reference>
<comment type="function">
    <text evidence="1">Catalyzes the reduction of fatty acyl-CoA to fatty alcohols.</text>
</comment>
<evidence type="ECO:0000313" key="4">
    <source>
        <dbReference type="Proteomes" id="UP000824120"/>
    </source>
</evidence>
<keyword evidence="1" id="KW-0444">Lipid biosynthesis</keyword>
<dbReference type="Proteomes" id="UP000824120">
    <property type="component" value="Chromosome 2"/>
</dbReference>
<dbReference type="PANTHER" id="PTHR11011:SF86">
    <property type="entry name" value="FATTY ACYL-COA REDUCTASE"/>
    <property type="match status" value="1"/>
</dbReference>
<dbReference type="AlphaFoldDB" id="A0A9J6AMI3"/>
<dbReference type="InterPro" id="IPR036291">
    <property type="entry name" value="NAD(P)-bd_dom_sf"/>
</dbReference>
<proteinExistence type="inferred from homology"/>
<organism evidence="3 4">
    <name type="scientific">Solanum commersonii</name>
    <name type="common">Commerson's wild potato</name>
    <name type="synonym">Commerson's nightshade</name>
    <dbReference type="NCBI Taxonomy" id="4109"/>
    <lineage>
        <taxon>Eukaryota</taxon>
        <taxon>Viridiplantae</taxon>
        <taxon>Streptophyta</taxon>
        <taxon>Embryophyta</taxon>
        <taxon>Tracheophyta</taxon>
        <taxon>Spermatophyta</taxon>
        <taxon>Magnoliopsida</taxon>
        <taxon>eudicotyledons</taxon>
        <taxon>Gunneridae</taxon>
        <taxon>Pentapetalae</taxon>
        <taxon>asterids</taxon>
        <taxon>lamiids</taxon>
        <taxon>Solanales</taxon>
        <taxon>Solanaceae</taxon>
        <taxon>Solanoideae</taxon>
        <taxon>Solaneae</taxon>
        <taxon>Solanum</taxon>
    </lineage>
</organism>
<evidence type="ECO:0000259" key="2">
    <source>
        <dbReference type="Pfam" id="PF07993"/>
    </source>
</evidence>
<keyword evidence="1" id="KW-0521">NADP</keyword>
<name>A0A9J6AMI3_SOLCO</name>
<dbReference type="EMBL" id="JACXVP010000002">
    <property type="protein sequence ID" value="KAG5625593.1"/>
    <property type="molecule type" value="Genomic_DNA"/>
</dbReference>
<gene>
    <name evidence="3" type="ORF">H5410_010811</name>
</gene>
<comment type="catalytic activity">
    <reaction evidence="1">
        <text>a long-chain fatty acyl-CoA + 2 NADPH + 2 H(+) = a long-chain primary fatty alcohol + 2 NADP(+) + CoA</text>
        <dbReference type="Rhea" id="RHEA:52716"/>
        <dbReference type="ChEBI" id="CHEBI:15378"/>
        <dbReference type="ChEBI" id="CHEBI:57287"/>
        <dbReference type="ChEBI" id="CHEBI:57783"/>
        <dbReference type="ChEBI" id="CHEBI:58349"/>
        <dbReference type="ChEBI" id="CHEBI:77396"/>
        <dbReference type="ChEBI" id="CHEBI:83139"/>
        <dbReference type="EC" id="1.2.1.84"/>
    </reaction>
</comment>
<evidence type="ECO:0000313" key="3">
    <source>
        <dbReference type="EMBL" id="KAG5625593.1"/>
    </source>
</evidence>
<evidence type="ECO:0000256" key="1">
    <source>
        <dbReference type="RuleBase" id="RU363097"/>
    </source>
</evidence>
<dbReference type="GO" id="GO:0035336">
    <property type="term" value="P:long-chain fatty-acyl-CoA metabolic process"/>
    <property type="evidence" value="ECO:0007669"/>
    <property type="project" value="TreeGrafter"/>
</dbReference>
<dbReference type="Gene3D" id="3.40.50.720">
    <property type="entry name" value="NAD(P)-binding Rossmann-like Domain"/>
    <property type="match status" value="2"/>
</dbReference>
<dbReference type="SUPFAM" id="SSF51735">
    <property type="entry name" value="NAD(P)-binding Rossmann-fold domains"/>
    <property type="match status" value="1"/>
</dbReference>
<dbReference type="GO" id="GO:0102965">
    <property type="term" value="F:alcohol-forming long-chain fatty acyl-CoA reductase activity"/>
    <property type="evidence" value="ECO:0007669"/>
    <property type="project" value="UniProtKB-EC"/>
</dbReference>
<keyword evidence="4" id="KW-1185">Reference proteome</keyword>
<comment type="caution">
    <text evidence="3">The sequence shown here is derived from an EMBL/GenBank/DDBJ whole genome shotgun (WGS) entry which is preliminary data.</text>
</comment>
<dbReference type="EC" id="1.2.1.84" evidence="1"/>
<dbReference type="PANTHER" id="PTHR11011">
    <property type="entry name" value="MALE STERILITY PROTEIN 2-RELATED"/>
    <property type="match status" value="1"/>
</dbReference>
<feature type="domain" description="Thioester reductase (TE)" evidence="2">
    <location>
        <begin position="1"/>
        <end position="102"/>
    </location>
</feature>
<protein>
    <recommendedName>
        <fullName evidence="1">Fatty acyl-CoA reductase</fullName>
        <ecNumber evidence="1">1.2.1.84</ecNumber>
    </recommendedName>
</protein>
<sequence>MGINSELKDEMCREIDIIVNSAATTRFDERYDTAIRTNVLGAMHVLKFSKQCSKLMMLLHVSTAYACGEKEGLILEKPLNYGEMLNGSSHLDIDVEQKLVEEALKDLQDRNATEKEVTLAMRVLVNQYNLFLPSHRTMDTFIVGYGKGKQKLAMGGRETITDVIPANMVVNSVIAAMVAHRNPSSRIAVYHISSSRRNQIKIDDFIRIGIEYFKKNPWIDKRGKPIKVKKFHLLDSMDSLHKYIAIHYMPSLKILKWANFILCQHLQIRHTNLQRRINHTIRLAELYKPYAFFKGM</sequence>
<keyword evidence="1" id="KW-0560">Oxidoreductase</keyword>
<comment type="similarity">
    <text evidence="1">Belongs to the fatty acyl-CoA reductase family.</text>
</comment>
<dbReference type="InterPro" id="IPR013120">
    <property type="entry name" value="FAR_NAD-bd"/>
</dbReference>
<keyword evidence="1" id="KW-0443">Lipid metabolism</keyword>